<dbReference type="Proteomes" id="UP000318571">
    <property type="component" value="Chromosome 2"/>
</dbReference>
<dbReference type="OrthoDB" id="10263264at2759"/>
<evidence type="ECO:0000256" key="10">
    <source>
        <dbReference type="PROSITE-ProRule" id="PRU00452"/>
    </source>
</evidence>
<dbReference type="OMA" id="ENTFMFH"/>
<evidence type="ECO:0000259" key="14">
    <source>
        <dbReference type="PROSITE" id="PS51466"/>
    </source>
</evidence>
<evidence type="ECO:0000256" key="11">
    <source>
        <dbReference type="SAM" id="MobiDB-lite"/>
    </source>
</evidence>
<comment type="subcellular location">
    <subcellularLocation>
        <location evidence="1">Nucleus</location>
    </subcellularLocation>
</comment>
<dbReference type="Gene3D" id="1.10.720.30">
    <property type="entry name" value="SAP domain"/>
    <property type="match status" value="1"/>
</dbReference>
<feature type="compositionally biased region" description="Polar residues" evidence="11">
    <location>
        <begin position="486"/>
        <end position="511"/>
    </location>
</feature>
<dbReference type="FunFam" id="2.60.120.780:FF:000001">
    <property type="entry name" value="E3 SUMO-protein ligase PIAS2 isoform X1"/>
    <property type="match status" value="1"/>
</dbReference>
<keyword evidence="7" id="KW-0833">Ubl conjugation pathway</keyword>
<protein>
    <recommendedName>
        <fullName evidence="17">SP-RING-type domain-containing protein</fullName>
    </recommendedName>
</protein>
<comment type="pathway">
    <text evidence="2">Protein modification; protein sumoylation.</text>
</comment>
<feature type="region of interest" description="Disordered" evidence="11">
    <location>
        <begin position="470"/>
        <end position="579"/>
    </location>
</feature>
<evidence type="ECO:0000256" key="8">
    <source>
        <dbReference type="ARBA" id="ARBA00022833"/>
    </source>
</evidence>
<dbReference type="GO" id="GO:0008270">
    <property type="term" value="F:zinc ion binding"/>
    <property type="evidence" value="ECO:0007669"/>
    <property type="project" value="UniProtKB-KW"/>
</dbReference>
<proteinExistence type="inferred from homology"/>
<evidence type="ECO:0008006" key="17">
    <source>
        <dbReference type="Google" id="ProtNLM"/>
    </source>
</evidence>
<evidence type="ECO:0000313" key="16">
    <source>
        <dbReference type="Proteomes" id="UP000318571"/>
    </source>
</evidence>
<feature type="region of interest" description="Disordered" evidence="11">
    <location>
        <begin position="1"/>
        <end position="22"/>
    </location>
</feature>
<dbReference type="SUPFAM" id="SSF68906">
    <property type="entry name" value="SAP domain"/>
    <property type="match status" value="1"/>
</dbReference>
<evidence type="ECO:0000256" key="1">
    <source>
        <dbReference type="ARBA" id="ARBA00004123"/>
    </source>
</evidence>
<dbReference type="GO" id="GO:0061665">
    <property type="term" value="F:SUMO ligase activity"/>
    <property type="evidence" value="ECO:0007669"/>
    <property type="project" value="TreeGrafter"/>
</dbReference>
<dbReference type="FunFam" id="3.30.40.10:FF:000247">
    <property type="entry name" value="Uncharacterized protein, isoform B"/>
    <property type="match status" value="1"/>
</dbReference>
<keyword evidence="5" id="KW-0479">Metal-binding</keyword>
<dbReference type="InterPro" id="IPR036361">
    <property type="entry name" value="SAP_dom_sf"/>
</dbReference>
<evidence type="ECO:0000256" key="3">
    <source>
        <dbReference type="ARBA" id="ARBA00005383"/>
    </source>
</evidence>
<evidence type="ECO:0000256" key="4">
    <source>
        <dbReference type="ARBA" id="ARBA00022679"/>
    </source>
</evidence>
<keyword evidence="4" id="KW-0808">Transferase</keyword>
<dbReference type="InterPro" id="IPR023321">
    <property type="entry name" value="PINIT"/>
</dbReference>
<dbReference type="PANTHER" id="PTHR10782">
    <property type="entry name" value="ZINC FINGER MIZ DOMAIN-CONTAINING PROTEIN"/>
    <property type="match status" value="1"/>
</dbReference>
<dbReference type="GO" id="GO:0006357">
    <property type="term" value="P:regulation of transcription by RNA polymerase II"/>
    <property type="evidence" value="ECO:0007669"/>
    <property type="project" value="TreeGrafter"/>
</dbReference>
<organism evidence="15 16">
    <name type="scientific">Tigriopus californicus</name>
    <name type="common">Marine copepod</name>
    <dbReference type="NCBI Taxonomy" id="6832"/>
    <lineage>
        <taxon>Eukaryota</taxon>
        <taxon>Metazoa</taxon>
        <taxon>Ecdysozoa</taxon>
        <taxon>Arthropoda</taxon>
        <taxon>Crustacea</taxon>
        <taxon>Multicrustacea</taxon>
        <taxon>Hexanauplia</taxon>
        <taxon>Copepoda</taxon>
        <taxon>Harpacticoida</taxon>
        <taxon>Harpacticidae</taxon>
        <taxon>Tigriopus</taxon>
    </lineage>
</organism>
<feature type="compositionally biased region" description="Pro residues" evidence="11">
    <location>
        <begin position="535"/>
        <end position="570"/>
    </location>
</feature>
<dbReference type="PROSITE" id="PS50800">
    <property type="entry name" value="SAP"/>
    <property type="match status" value="1"/>
</dbReference>
<evidence type="ECO:0000256" key="9">
    <source>
        <dbReference type="ARBA" id="ARBA00023242"/>
    </source>
</evidence>
<dbReference type="EMBL" id="VCGU01000005">
    <property type="protein sequence ID" value="TRY74650.1"/>
    <property type="molecule type" value="Genomic_DNA"/>
</dbReference>
<dbReference type="Pfam" id="PF14324">
    <property type="entry name" value="PINIT"/>
    <property type="match status" value="1"/>
</dbReference>
<feature type="compositionally biased region" description="Acidic residues" evidence="11">
    <location>
        <begin position="515"/>
        <end position="528"/>
    </location>
</feature>
<gene>
    <name evidence="15" type="ORF">TCAL_01624</name>
</gene>
<dbReference type="InterPro" id="IPR038654">
    <property type="entry name" value="PINIT_sf"/>
</dbReference>
<feature type="domain" description="SP-RING-type" evidence="13">
    <location>
        <begin position="379"/>
        <end position="460"/>
    </location>
</feature>
<dbReference type="Gene3D" id="3.30.40.10">
    <property type="entry name" value="Zinc/RING finger domain, C3HC4 (zinc finger)"/>
    <property type="match status" value="1"/>
</dbReference>
<dbReference type="GO" id="GO:0000785">
    <property type="term" value="C:chromatin"/>
    <property type="evidence" value="ECO:0007669"/>
    <property type="project" value="TreeGrafter"/>
</dbReference>
<evidence type="ECO:0000256" key="6">
    <source>
        <dbReference type="ARBA" id="ARBA00022771"/>
    </source>
</evidence>
<evidence type="ECO:0000313" key="15">
    <source>
        <dbReference type="EMBL" id="TRY74650.1"/>
    </source>
</evidence>
<dbReference type="AlphaFoldDB" id="A0A553PAE2"/>
<feature type="compositionally biased region" description="Basic and acidic residues" evidence="11">
    <location>
        <begin position="470"/>
        <end position="485"/>
    </location>
</feature>
<keyword evidence="16" id="KW-1185">Reference proteome</keyword>
<dbReference type="CDD" id="cd16790">
    <property type="entry name" value="SP-RING_PIAS"/>
    <property type="match status" value="1"/>
</dbReference>
<evidence type="ECO:0000259" key="12">
    <source>
        <dbReference type="PROSITE" id="PS50800"/>
    </source>
</evidence>
<sequence>MQHNEMETRHGRAEPPMTHDLDHPETLKTIIQLLRVPDLQRLLEFAGHQSYGPKQQLQTRALALLRLGSPRVNAKIREIYEHSLPPSTAEASMNPNYAGMGHFPNMSAAAAIMEYYGNSNARNPPVGPSPPALGLPGRNPYAGGSGSGYAAAAAVAAAAAAANVGVGGNIYGANPYQPIHQSRAATIPVHPDVKFVRLPFFDIDAELLRPASLLCPGSNRFQEAQFQFFLTPSQATNIASNRDISLGSQVDYLYQIQLRFSQLSLEAGKEVSDEFPPSIHVLVNNKTAPLPNPIPTNKPGVEPKRPPRPVNITSLCKLSPILPNTINVKWAAEYGKGWVVGVWLVMKLSSKDLLDRLQSKGIRKKEYTRKLIKEKLSDDDCEVATTSLKVSLTCPLGKMRMQTPCRPSTCSHLQCFDAMLFLQMNERKPTWNCPVCDSKALYDTLMIDGYFLEVLESAELPKDENEIILERDGSWKPVPKEEDKPNSGSSSQPKESSAPTANDGASSSGQPNKDEEVECIQLSDDEDFTPSSGGPHPPSSDPPLPPPPPLPPMPPMPPTQQEAPPPPPPPKEIECIDLD</sequence>
<reference evidence="15 16" key="1">
    <citation type="journal article" date="2018" name="Nat. Ecol. Evol.">
        <title>Genomic signatures of mitonuclear coevolution across populations of Tigriopus californicus.</title>
        <authorList>
            <person name="Barreto F.S."/>
            <person name="Watson E.T."/>
            <person name="Lima T.G."/>
            <person name="Willett C.S."/>
            <person name="Edmands S."/>
            <person name="Li W."/>
            <person name="Burton R.S."/>
        </authorList>
    </citation>
    <scope>NUCLEOTIDE SEQUENCE [LARGE SCALE GENOMIC DNA]</scope>
    <source>
        <strain evidence="15 16">San Diego</strain>
    </source>
</reference>
<keyword evidence="6 10" id="KW-0863">Zinc-finger</keyword>
<dbReference type="UniPathway" id="UPA00886"/>
<evidence type="ECO:0000256" key="7">
    <source>
        <dbReference type="ARBA" id="ARBA00022786"/>
    </source>
</evidence>
<dbReference type="GO" id="GO:0005634">
    <property type="term" value="C:nucleus"/>
    <property type="evidence" value="ECO:0007669"/>
    <property type="project" value="UniProtKB-SubCell"/>
</dbReference>
<dbReference type="GO" id="GO:0097240">
    <property type="term" value="P:chromosome attachment to the nuclear envelope"/>
    <property type="evidence" value="ECO:0007669"/>
    <property type="project" value="UniProtKB-ARBA"/>
</dbReference>
<dbReference type="PROSITE" id="PS51466">
    <property type="entry name" value="PINIT"/>
    <property type="match status" value="1"/>
</dbReference>
<dbReference type="Pfam" id="PF02891">
    <property type="entry name" value="zf-MIZ"/>
    <property type="match status" value="1"/>
</dbReference>
<dbReference type="InterPro" id="IPR004181">
    <property type="entry name" value="Znf_MIZ"/>
</dbReference>
<keyword evidence="9" id="KW-0539">Nucleus</keyword>
<evidence type="ECO:0000259" key="13">
    <source>
        <dbReference type="PROSITE" id="PS51044"/>
    </source>
</evidence>
<dbReference type="STRING" id="6832.A0A553PAE2"/>
<comment type="similarity">
    <text evidence="3">Belongs to the PIAS family.</text>
</comment>
<keyword evidence="8" id="KW-0862">Zinc</keyword>
<dbReference type="PANTHER" id="PTHR10782:SF94">
    <property type="entry name" value="SUPPRESSOR OF VARIEGATION 2-10, ISOFORM I"/>
    <property type="match status" value="1"/>
</dbReference>
<dbReference type="InterPro" id="IPR013083">
    <property type="entry name" value="Znf_RING/FYVE/PHD"/>
</dbReference>
<accession>A0A553PAE2</accession>
<dbReference type="PROSITE" id="PS51044">
    <property type="entry name" value="ZF_SP_RING"/>
    <property type="match status" value="1"/>
</dbReference>
<dbReference type="GO" id="GO:0003712">
    <property type="term" value="F:transcription coregulator activity"/>
    <property type="evidence" value="ECO:0007669"/>
    <property type="project" value="TreeGrafter"/>
</dbReference>
<feature type="domain" description="PINIT" evidence="14">
    <location>
        <begin position="181"/>
        <end position="348"/>
    </location>
</feature>
<name>A0A553PAE2_TIGCA</name>
<evidence type="ECO:0000256" key="5">
    <source>
        <dbReference type="ARBA" id="ARBA00022723"/>
    </source>
</evidence>
<comment type="caution">
    <text evidence="15">The sequence shown here is derived from an EMBL/GenBank/DDBJ whole genome shotgun (WGS) entry which is preliminary data.</text>
</comment>
<evidence type="ECO:0000256" key="2">
    <source>
        <dbReference type="ARBA" id="ARBA00004718"/>
    </source>
</evidence>
<dbReference type="Gene3D" id="2.60.120.780">
    <property type="entry name" value="PINIT domain"/>
    <property type="match status" value="1"/>
</dbReference>
<feature type="domain" description="SAP" evidence="12">
    <location>
        <begin position="31"/>
        <end position="65"/>
    </location>
</feature>
<dbReference type="GO" id="GO:0016925">
    <property type="term" value="P:protein sumoylation"/>
    <property type="evidence" value="ECO:0007669"/>
    <property type="project" value="UniProtKB-UniPathway"/>
</dbReference>
<dbReference type="InterPro" id="IPR003034">
    <property type="entry name" value="SAP_dom"/>
</dbReference>